<sequence>MESAFWNGYVLQNFVISNLSINSVGELIGLCVVTSALAIVVEGIKTLRDWSYLKFLNQKNSHGTLVVGGDSSIVLQDVKPIQNGSGGDTNGREGSVMNNERNGNHENGSRTGVSGTPVISAGTVTGMMTKNRKRPKFHVGLPELLFSTVLHMCQVCLGYVLMLFVMTFNIWIFVAVLIGLGIGFFVFDGFNKKIHALKINLSQ</sequence>
<accession>A0A1D2NKS5</accession>
<feature type="transmembrane region" description="Helical" evidence="5">
    <location>
        <begin position="137"/>
        <end position="162"/>
    </location>
</feature>
<comment type="subcellular location">
    <subcellularLocation>
        <location evidence="1 5">Membrane</location>
        <topology evidence="1 5">Multi-pass membrane protein</topology>
    </subcellularLocation>
</comment>
<feature type="region of interest" description="Disordered" evidence="6">
    <location>
        <begin position="79"/>
        <end position="113"/>
    </location>
</feature>
<dbReference type="PANTHER" id="PTHR12483">
    <property type="entry name" value="SOLUTE CARRIER FAMILY 31 COPPER TRANSPORTERS"/>
    <property type="match status" value="1"/>
</dbReference>
<keyword evidence="8" id="KW-1185">Reference proteome</keyword>
<evidence type="ECO:0000256" key="4">
    <source>
        <dbReference type="ARBA" id="ARBA00023136"/>
    </source>
</evidence>
<keyword evidence="4 5" id="KW-0472">Membrane</keyword>
<feature type="transmembrane region" description="Helical" evidence="5">
    <location>
        <begin position="27"/>
        <end position="44"/>
    </location>
</feature>
<keyword evidence="5" id="KW-0187">Copper transport</keyword>
<proteinExistence type="inferred from homology"/>
<evidence type="ECO:0000313" key="8">
    <source>
        <dbReference type="Proteomes" id="UP000094527"/>
    </source>
</evidence>
<dbReference type="EMBL" id="LJIJ01000015">
    <property type="protein sequence ID" value="ODN05819.1"/>
    <property type="molecule type" value="Genomic_DNA"/>
</dbReference>
<dbReference type="InterPro" id="IPR007274">
    <property type="entry name" value="Cop_transporter"/>
</dbReference>
<evidence type="ECO:0000256" key="3">
    <source>
        <dbReference type="ARBA" id="ARBA00022989"/>
    </source>
</evidence>
<dbReference type="AlphaFoldDB" id="A0A1D2NKS5"/>
<dbReference type="STRING" id="48709.A0A1D2NKS5"/>
<name>A0A1D2NKS5_ORCCI</name>
<dbReference type="PANTHER" id="PTHR12483:SF27">
    <property type="entry name" value="COPPER TRANSPORT PROTEIN CTR1"/>
    <property type="match status" value="1"/>
</dbReference>
<comment type="caution">
    <text evidence="7">The sequence shown here is derived from an EMBL/GenBank/DDBJ whole genome shotgun (WGS) entry which is preliminary data.</text>
</comment>
<evidence type="ECO:0000256" key="5">
    <source>
        <dbReference type="RuleBase" id="RU367022"/>
    </source>
</evidence>
<dbReference type="GO" id="GO:0005375">
    <property type="term" value="F:copper ion transmembrane transporter activity"/>
    <property type="evidence" value="ECO:0007669"/>
    <property type="project" value="UniProtKB-UniRule"/>
</dbReference>
<comment type="similarity">
    <text evidence="5">Belongs to the copper transporter (Ctr) (TC 1.A.56) family. SLC31A subfamily.</text>
</comment>
<dbReference type="Pfam" id="PF04145">
    <property type="entry name" value="Ctr"/>
    <property type="match status" value="1"/>
</dbReference>
<dbReference type="OMA" id="MESAFWN"/>
<evidence type="ECO:0000256" key="2">
    <source>
        <dbReference type="ARBA" id="ARBA00022692"/>
    </source>
</evidence>
<keyword evidence="3 5" id="KW-1133">Transmembrane helix</keyword>
<dbReference type="OrthoDB" id="73901at2759"/>
<organism evidence="7 8">
    <name type="scientific">Orchesella cincta</name>
    <name type="common">Springtail</name>
    <name type="synonym">Podura cincta</name>
    <dbReference type="NCBI Taxonomy" id="48709"/>
    <lineage>
        <taxon>Eukaryota</taxon>
        <taxon>Metazoa</taxon>
        <taxon>Ecdysozoa</taxon>
        <taxon>Arthropoda</taxon>
        <taxon>Hexapoda</taxon>
        <taxon>Collembola</taxon>
        <taxon>Entomobryomorpha</taxon>
        <taxon>Entomobryoidea</taxon>
        <taxon>Orchesellidae</taxon>
        <taxon>Orchesellinae</taxon>
        <taxon>Orchesella</taxon>
    </lineage>
</organism>
<feature type="transmembrane region" description="Helical" evidence="5">
    <location>
        <begin position="168"/>
        <end position="187"/>
    </location>
</feature>
<keyword evidence="5" id="KW-0406">Ion transport</keyword>
<gene>
    <name evidence="7" type="ORF">Ocin01_00852</name>
</gene>
<dbReference type="Proteomes" id="UP000094527">
    <property type="component" value="Unassembled WGS sequence"/>
</dbReference>
<evidence type="ECO:0000256" key="6">
    <source>
        <dbReference type="SAM" id="MobiDB-lite"/>
    </source>
</evidence>
<protein>
    <recommendedName>
        <fullName evidence="5">Copper transport protein</fullName>
    </recommendedName>
</protein>
<keyword evidence="5" id="KW-0186">Copper</keyword>
<reference evidence="7 8" key="1">
    <citation type="journal article" date="2016" name="Genome Biol. Evol.">
        <title>Gene Family Evolution Reflects Adaptation to Soil Environmental Stressors in the Genome of the Collembolan Orchesella cincta.</title>
        <authorList>
            <person name="Faddeeva-Vakhrusheva A."/>
            <person name="Derks M.F."/>
            <person name="Anvar S.Y."/>
            <person name="Agamennone V."/>
            <person name="Suring W."/>
            <person name="Smit S."/>
            <person name="van Straalen N.M."/>
            <person name="Roelofs D."/>
        </authorList>
    </citation>
    <scope>NUCLEOTIDE SEQUENCE [LARGE SCALE GENOMIC DNA]</scope>
    <source>
        <tissue evidence="7">Mixed pool</tissue>
    </source>
</reference>
<dbReference type="GO" id="GO:0005886">
    <property type="term" value="C:plasma membrane"/>
    <property type="evidence" value="ECO:0007669"/>
    <property type="project" value="TreeGrafter"/>
</dbReference>
<keyword evidence="5" id="KW-0813">Transport</keyword>
<evidence type="ECO:0000256" key="1">
    <source>
        <dbReference type="ARBA" id="ARBA00004141"/>
    </source>
</evidence>
<evidence type="ECO:0000313" key="7">
    <source>
        <dbReference type="EMBL" id="ODN05819.1"/>
    </source>
</evidence>
<keyword evidence="2 5" id="KW-0812">Transmembrane</keyword>